<dbReference type="EnsemblPlants" id="KEH37530">
    <property type="protein sequence ID" value="KEH37530"/>
    <property type="gene ID" value="MTR_2g041020"/>
</dbReference>
<dbReference type="PaxDb" id="3880-AES99118"/>
<name>A0A072VHA1_MEDTR</name>
<protein>
    <submittedName>
        <fullName evidence="1 2">Uncharacterized protein</fullName>
    </submittedName>
</protein>
<evidence type="ECO:0000313" key="2">
    <source>
        <dbReference type="EnsemblPlants" id="KEH37530"/>
    </source>
</evidence>
<dbReference type="Proteomes" id="UP000002051">
    <property type="component" value="Chromosome 2"/>
</dbReference>
<keyword evidence="3" id="KW-1185">Reference proteome</keyword>
<reference evidence="1 3" key="2">
    <citation type="journal article" date="2014" name="BMC Genomics">
        <title>An improved genome release (version Mt4.0) for the model legume Medicago truncatula.</title>
        <authorList>
            <person name="Tang H."/>
            <person name="Krishnakumar V."/>
            <person name="Bidwell S."/>
            <person name="Rosen B."/>
            <person name="Chan A."/>
            <person name="Zhou S."/>
            <person name="Gentzbittel L."/>
            <person name="Childs K.L."/>
            <person name="Yandell M."/>
            <person name="Gundlach H."/>
            <person name="Mayer K.F."/>
            <person name="Schwartz D.C."/>
            <person name="Town C.D."/>
        </authorList>
    </citation>
    <scope>GENOME REANNOTATION</scope>
    <source>
        <strain evidence="1">A17</strain>
        <strain evidence="2 3">cv. Jemalong A17</strain>
    </source>
</reference>
<evidence type="ECO:0000313" key="3">
    <source>
        <dbReference type="Proteomes" id="UP000002051"/>
    </source>
</evidence>
<accession>A0A072VHA1</accession>
<reference evidence="2" key="3">
    <citation type="submission" date="2015-04" db="UniProtKB">
        <authorList>
            <consortium name="EnsemblPlants"/>
        </authorList>
    </citation>
    <scope>IDENTIFICATION</scope>
    <source>
        <strain evidence="2">cv. Jemalong A17</strain>
    </source>
</reference>
<dbReference type="EMBL" id="CM001218">
    <property type="protein sequence ID" value="KEH37530.1"/>
    <property type="molecule type" value="Genomic_DNA"/>
</dbReference>
<evidence type="ECO:0000313" key="1">
    <source>
        <dbReference type="EMBL" id="KEH37530.1"/>
    </source>
</evidence>
<dbReference type="AlphaFoldDB" id="A0A072VHA1"/>
<sequence>MSLANLQVFTPLYRASGDDTASDEILLLMDFASDDLLLLMTSSLQRHLKLQKHFIASDAVFFRCFRFLCSLLFFQDLLKLINFAYGPLSYYASRAGSPHVTITNGISLPLKFFISQSSIFKGKSSTFKCPSLALHPFELCEMDREHTFEVGTHEIHYEGLRVTAVKQLGRLLLLLS</sequence>
<reference evidence="1 3" key="1">
    <citation type="journal article" date="2011" name="Nature">
        <title>The Medicago genome provides insight into the evolution of rhizobial symbioses.</title>
        <authorList>
            <person name="Young N.D."/>
            <person name="Debelle F."/>
            <person name="Oldroyd G.E."/>
            <person name="Geurts R."/>
            <person name="Cannon S.B."/>
            <person name="Udvardi M.K."/>
            <person name="Benedito V.A."/>
            <person name="Mayer K.F."/>
            <person name="Gouzy J."/>
            <person name="Schoof H."/>
            <person name="Van de Peer Y."/>
            <person name="Proost S."/>
            <person name="Cook D.R."/>
            <person name="Meyers B.C."/>
            <person name="Spannagl M."/>
            <person name="Cheung F."/>
            <person name="De Mita S."/>
            <person name="Krishnakumar V."/>
            <person name="Gundlach H."/>
            <person name="Zhou S."/>
            <person name="Mudge J."/>
            <person name="Bharti A.K."/>
            <person name="Murray J.D."/>
            <person name="Naoumkina M.A."/>
            <person name="Rosen B."/>
            <person name="Silverstein K.A."/>
            <person name="Tang H."/>
            <person name="Rombauts S."/>
            <person name="Zhao P.X."/>
            <person name="Zhou P."/>
            <person name="Barbe V."/>
            <person name="Bardou P."/>
            <person name="Bechner M."/>
            <person name="Bellec A."/>
            <person name="Berger A."/>
            <person name="Berges H."/>
            <person name="Bidwell S."/>
            <person name="Bisseling T."/>
            <person name="Choisne N."/>
            <person name="Couloux A."/>
            <person name="Denny R."/>
            <person name="Deshpande S."/>
            <person name="Dai X."/>
            <person name="Doyle J.J."/>
            <person name="Dudez A.M."/>
            <person name="Farmer A.D."/>
            <person name="Fouteau S."/>
            <person name="Franken C."/>
            <person name="Gibelin C."/>
            <person name="Gish J."/>
            <person name="Goldstein S."/>
            <person name="Gonzalez A.J."/>
            <person name="Green P.J."/>
            <person name="Hallab A."/>
            <person name="Hartog M."/>
            <person name="Hua A."/>
            <person name="Humphray S.J."/>
            <person name="Jeong D.H."/>
            <person name="Jing Y."/>
            <person name="Jocker A."/>
            <person name="Kenton S.M."/>
            <person name="Kim D.J."/>
            <person name="Klee K."/>
            <person name="Lai H."/>
            <person name="Lang C."/>
            <person name="Lin S."/>
            <person name="Macmil S.L."/>
            <person name="Magdelenat G."/>
            <person name="Matthews L."/>
            <person name="McCorrison J."/>
            <person name="Monaghan E.L."/>
            <person name="Mun J.H."/>
            <person name="Najar F.Z."/>
            <person name="Nicholson C."/>
            <person name="Noirot C."/>
            <person name="O'Bleness M."/>
            <person name="Paule C.R."/>
            <person name="Poulain J."/>
            <person name="Prion F."/>
            <person name="Qin B."/>
            <person name="Qu C."/>
            <person name="Retzel E.F."/>
            <person name="Riddle C."/>
            <person name="Sallet E."/>
            <person name="Samain S."/>
            <person name="Samson N."/>
            <person name="Sanders I."/>
            <person name="Saurat O."/>
            <person name="Scarpelli C."/>
            <person name="Schiex T."/>
            <person name="Segurens B."/>
            <person name="Severin A.J."/>
            <person name="Sherrier D.J."/>
            <person name="Shi R."/>
            <person name="Sims S."/>
            <person name="Singer S.R."/>
            <person name="Sinharoy S."/>
            <person name="Sterck L."/>
            <person name="Viollet A."/>
            <person name="Wang B.B."/>
            <person name="Wang K."/>
            <person name="Wang M."/>
            <person name="Wang X."/>
            <person name="Warfsmann J."/>
            <person name="Weissenbach J."/>
            <person name="White D.D."/>
            <person name="White J.D."/>
            <person name="Wiley G.B."/>
            <person name="Wincker P."/>
            <person name="Xing Y."/>
            <person name="Yang L."/>
            <person name="Yao Z."/>
            <person name="Ying F."/>
            <person name="Zhai J."/>
            <person name="Zhou L."/>
            <person name="Zuber A."/>
            <person name="Denarie J."/>
            <person name="Dixon R.A."/>
            <person name="May G.D."/>
            <person name="Schwartz D.C."/>
            <person name="Rogers J."/>
            <person name="Quetier F."/>
            <person name="Town C.D."/>
            <person name="Roe B.A."/>
        </authorList>
    </citation>
    <scope>NUCLEOTIDE SEQUENCE [LARGE SCALE GENOMIC DNA]</scope>
    <source>
        <strain evidence="1">A17</strain>
        <strain evidence="2 3">cv. Jemalong A17</strain>
    </source>
</reference>
<dbReference type="HOGENOM" id="CLU_1527430_0_0_1"/>
<organism evidence="1 3">
    <name type="scientific">Medicago truncatula</name>
    <name type="common">Barrel medic</name>
    <name type="synonym">Medicago tribuloides</name>
    <dbReference type="NCBI Taxonomy" id="3880"/>
    <lineage>
        <taxon>Eukaryota</taxon>
        <taxon>Viridiplantae</taxon>
        <taxon>Streptophyta</taxon>
        <taxon>Embryophyta</taxon>
        <taxon>Tracheophyta</taxon>
        <taxon>Spermatophyta</taxon>
        <taxon>Magnoliopsida</taxon>
        <taxon>eudicotyledons</taxon>
        <taxon>Gunneridae</taxon>
        <taxon>Pentapetalae</taxon>
        <taxon>rosids</taxon>
        <taxon>fabids</taxon>
        <taxon>Fabales</taxon>
        <taxon>Fabaceae</taxon>
        <taxon>Papilionoideae</taxon>
        <taxon>50 kb inversion clade</taxon>
        <taxon>NPAAA clade</taxon>
        <taxon>Hologalegina</taxon>
        <taxon>IRL clade</taxon>
        <taxon>Trifolieae</taxon>
        <taxon>Medicago</taxon>
    </lineage>
</organism>
<gene>
    <name evidence="1" type="ordered locus">MTR_2g041020</name>
</gene>
<proteinExistence type="predicted"/>